<dbReference type="Pfam" id="PF13442">
    <property type="entry name" value="Cytochrome_CBB3"/>
    <property type="match status" value="1"/>
</dbReference>
<keyword evidence="5 6" id="KW-0408">Iron</keyword>
<evidence type="ECO:0000259" key="7">
    <source>
        <dbReference type="PROSITE" id="PS51007"/>
    </source>
</evidence>
<dbReference type="PROSITE" id="PS51007">
    <property type="entry name" value="CYTC"/>
    <property type="match status" value="1"/>
</dbReference>
<dbReference type="Proteomes" id="UP000235116">
    <property type="component" value="Chromosome"/>
</dbReference>
<accession>A0A2K9LVJ7</accession>
<keyword evidence="3 6" id="KW-0479">Metal-binding</keyword>
<proteinExistence type="predicted"/>
<reference evidence="9" key="1">
    <citation type="submission" date="2017-08" db="EMBL/GenBank/DDBJ databases">
        <title>Direct submision.</title>
        <authorList>
            <person name="Kim S.-J."/>
            <person name="Rhee S.-K."/>
        </authorList>
    </citation>
    <scope>NUCLEOTIDE SEQUENCE [LARGE SCALE GENOMIC DNA]</scope>
    <source>
        <strain evidence="9">GI5</strain>
    </source>
</reference>
<protein>
    <submittedName>
        <fullName evidence="8">Cytochrome c5 family protein</fullName>
    </submittedName>
</protein>
<evidence type="ECO:0000256" key="6">
    <source>
        <dbReference type="PROSITE-ProRule" id="PRU00433"/>
    </source>
</evidence>
<dbReference type="GO" id="GO:0005506">
    <property type="term" value="F:iron ion binding"/>
    <property type="evidence" value="ECO:0007669"/>
    <property type="project" value="InterPro"/>
</dbReference>
<dbReference type="OrthoDB" id="9814708at2"/>
<dbReference type="Gene3D" id="1.10.760.10">
    <property type="entry name" value="Cytochrome c-like domain"/>
    <property type="match status" value="1"/>
</dbReference>
<keyword evidence="2 6" id="KW-0349">Heme</keyword>
<dbReference type="PRINTS" id="PR00607">
    <property type="entry name" value="CYTCHROMECIE"/>
</dbReference>
<dbReference type="GO" id="GO:0020037">
    <property type="term" value="F:heme binding"/>
    <property type="evidence" value="ECO:0007669"/>
    <property type="project" value="InterPro"/>
</dbReference>
<sequence>MRSIMSPAKIDARTQPAAKVCLQGEECGSAAPVAAVAAADAKKTPKEMYNACAACHATGAAGAPKVGDAAAWAPRIAQGNDTLYSHAINGLNMMPPRGTCAACSDDDIKAIVDYMVDNSK</sequence>
<keyword evidence="4" id="KW-0249">Electron transport</keyword>
<dbReference type="InterPro" id="IPR009056">
    <property type="entry name" value="Cyt_c-like_dom"/>
</dbReference>
<evidence type="ECO:0000256" key="2">
    <source>
        <dbReference type="ARBA" id="ARBA00022617"/>
    </source>
</evidence>
<evidence type="ECO:0000256" key="5">
    <source>
        <dbReference type="ARBA" id="ARBA00023004"/>
    </source>
</evidence>
<keyword evidence="9" id="KW-1185">Reference proteome</keyword>
<feature type="domain" description="Cytochrome c" evidence="7">
    <location>
        <begin position="40"/>
        <end position="119"/>
    </location>
</feature>
<dbReference type="PANTHER" id="PTHR40942">
    <property type="match status" value="1"/>
</dbReference>
<organism evidence="8 9">
    <name type="scientific">Ketobacter alkanivorans</name>
    <dbReference type="NCBI Taxonomy" id="1917421"/>
    <lineage>
        <taxon>Bacteria</taxon>
        <taxon>Pseudomonadati</taxon>
        <taxon>Pseudomonadota</taxon>
        <taxon>Gammaproteobacteria</taxon>
        <taxon>Pseudomonadales</taxon>
        <taxon>Ketobacteraceae</taxon>
        <taxon>Ketobacter</taxon>
    </lineage>
</organism>
<evidence type="ECO:0000256" key="1">
    <source>
        <dbReference type="ARBA" id="ARBA00022448"/>
    </source>
</evidence>
<evidence type="ECO:0000256" key="3">
    <source>
        <dbReference type="ARBA" id="ARBA00022723"/>
    </source>
</evidence>
<dbReference type="InterPro" id="IPR036909">
    <property type="entry name" value="Cyt_c-like_dom_sf"/>
</dbReference>
<evidence type="ECO:0000313" key="8">
    <source>
        <dbReference type="EMBL" id="AUM14904.1"/>
    </source>
</evidence>
<dbReference type="EMBL" id="CP022684">
    <property type="protein sequence ID" value="AUM14904.1"/>
    <property type="molecule type" value="Genomic_DNA"/>
</dbReference>
<evidence type="ECO:0000256" key="4">
    <source>
        <dbReference type="ARBA" id="ARBA00022982"/>
    </source>
</evidence>
<gene>
    <name evidence="8" type="ORF">Kalk_09630</name>
</gene>
<dbReference type="AlphaFoldDB" id="A0A2K9LVJ7"/>
<dbReference type="SUPFAM" id="SSF46626">
    <property type="entry name" value="Cytochrome c"/>
    <property type="match status" value="1"/>
</dbReference>
<evidence type="ECO:0000313" key="9">
    <source>
        <dbReference type="Proteomes" id="UP000235116"/>
    </source>
</evidence>
<keyword evidence="1" id="KW-0813">Transport</keyword>
<name>A0A2K9LVJ7_9GAMM</name>
<dbReference type="KEGG" id="kak:Kalk_09630"/>
<dbReference type="InterPro" id="IPR002323">
    <property type="entry name" value="Cyt_CIE"/>
</dbReference>
<dbReference type="GO" id="GO:0009055">
    <property type="term" value="F:electron transfer activity"/>
    <property type="evidence" value="ECO:0007669"/>
    <property type="project" value="InterPro"/>
</dbReference>
<dbReference type="PANTHER" id="PTHR40942:SF4">
    <property type="entry name" value="CYTOCHROME C5"/>
    <property type="match status" value="1"/>
</dbReference>